<gene>
    <name evidence="1" type="ORF">EHQ58_13455</name>
</gene>
<dbReference type="RefSeq" id="WP_135624421.1">
    <property type="nucleotide sequence ID" value="NZ_RQGD01000035.1"/>
</dbReference>
<name>A0A4R9JZX1_9LEPT</name>
<comment type="caution">
    <text evidence="1">The sequence shown here is derived from an EMBL/GenBank/DDBJ whole genome shotgun (WGS) entry which is preliminary data.</text>
</comment>
<dbReference type="Proteomes" id="UP000297693">
    <property type="component" value="Unassembled WGS sequence"/>
</dbReference>
<dbReference type="OrthoDB" id="343656at2"/>
<reference evidence="1" key="1">
    <citation type="journal article" date="2019" name="PLoS Negl. Trop. Dis.">
        <title>Revisiting the worldwide diversity of Leptospira species in the environment.</title>
        <authorList>
            <person name="Vincent A.T."/>
            <person name="Schiettekatte O."/>
            <person name="Bourhy P."/>
            <person name="Veyrier F.J."/>
            <person name="Picardeau M."/>
        </authorList>
    </citation>
    <scope>NUCLEOTIDE SEQUENCE [LARGE SCALE GENOMIC DNA]</scope>
    <source>
        <strain evidence="1">201702476</strain>
    </source>
</reference>
<evidence type="ECO:0000313" key="1">
    <source>
        <dbReference type="EMBL" id="TGL57299.1"/>
    </source>
</evidence>
<protein>
    <recommendedName>
        <fullName evidence="3">Lipoprotein</fullName>
    </recommendedName>
</protein>
<keyword evidence="2" id="KW-1185">Reference proteome</keyword>
<dbReference type="AlphaFoldDB" id="A0A4R9JZX1"/>
<accession>A0A4R9JZX1</accession>
<dbReference type="EMBL" id="RQGD01000035">
    <property type="protein sequence ID" value="TGL57299.1"/>
    <property type="molecule type" value="Genomic_DNA"/>
</dbReference>
<evidence type="ECO:0008006" key="3">
    <source>
        <dbReference type="Google" id="ProtNLM"/>
    </source>
</evidence>
<proteinExistence type="predicted"/>
<sequence length="183" mass="20853">MERNHHLLALRGLLLAGFTALSLGCQSSRAYQIQYEPTIEQLTAESEEICLKQTLYFFSRKPCISIKGEKDNTSGVVQYYFRYEIGTFDVDLPLGTSLKLGDVWYNLKKSGTNYTDTISISSFLGPEILPALASASKIEVSYTNRSRTENYILTESQSNRLKEDFVKIQRLLESEKKMNILKK</sequence>
<organism evidence="1 2">
    <name type="scientific">Leptospira ognonensis</name>
    <dbReference type="NCBI Taxonomy" id="2484945"/>
    <lineage>
        <taxon>Bacteria</taxon>
        <taxon>Pseudomonadati</taxon>
        <taxon>Spirochaetota</taxon>
        <taxon>Spirochaetia</taxon>
        <taxon>Leptospirales</taxon>
        <taxon>Leptospiraceae</taxon>
        <taxon>Leptospira</taxon>
    </lineage>
</organism>
<dbReference type="PROSITE" id="PS51257">
    <property type="entry name" value="PROKAR_LIPOPROTEIN"/>
    <property type="match status" value="1"/>
</dbReference>
<evidence type="ECO:0000313" key="2">
    <source>
        <dbReference type="Proteomes" id="UP000297693"/>
    </source>
</evidence>